<dbReference type="GO" id="GO:0003677">
    <property type="term" value="F:DNA binding"/>
    <property type="evidence" value="ECO:0007669"/>
    <property type="project" value="InterPro"/>
</dbReference>
<dbReference type="AlphaFoldDB" id="A0A561BSB4"/>
<dbReference type="InterPro" id="IPR010982">
    <property type="entry name" value="Lambda_DNA-bd_dom_sf"/>
</dbReference>
<dbReference type="EMBL" id="VIVK01000001">
    <property type="protein sequence ID" value="TWD81788.1"/>
    <property type="molecule type" value="Genomic_DNA"/>
</dbReference>
<dbReference type="PROSITE" id="PS50943">
    <property type="entry name" value="HTH_CROC1"/>
    <property type="match status" value="1"/>
</dbReference>
<dbReference type="CDD" id="cd00093">
    <property type="entry name" value="HTH_XRE"/>
    <property type="match status" value="1"/>
</dbReference>
<organism evidence="2 3">
    <name type="scientific">Kribbella amoyensis</name>
    <dbReference type="NCBI Taxonomy" id="996641"/>
    <lineage>
        <taxon>Bacteria</taxon>
        <taxon>Bacillati</taxon>
        <taxon>Actinomycetota</taxon>
        <taxon>Actinomycetes</taxon>
        <taxon>Propionibacteriales</taxon>
        <taxon>Kribbellaceae</taxon>
        <taxon>Kribbella</taxon>
    </lineage>
</organism>
<name>A0A561BSB4_9ACTN</name>
<dbReference type="Pfam" id="PF13560">
    <property type="entry name" value="HTH_31"/>
    <property type="match status" value="1"/>
</dbReference>
<evidence type="ECO:0000313" key="3">
    <source>
        <dbReference type="Proteomes" id="UP000318380"/>
    </source>
</evidence>
<dbReference type="Proteomes" id="UP000318380">
    <property type="component" value="Unassembled WGS sequence"/>
</dbReference>
<dbReference type="SMART" id="SM00530">
    <property type="entry name" value="HTH_XRE"/>
    <property type="match status" value="1"/>
</dbReference>
<dbReference type="InterPro" id="IPR001387">
    <property type="entry name" value="Cro/C1-type_HTH"/>
</dbReference>
<comment type="caution">
    <text evidence="2">The sequence shown here is derived from an EMBL/GenBank/DDBJ whole genome shotgun (WGS) entry which is preliminary data.</text>
</comment>
<protein>
    <submittedName>
        <fullName evidence="2">Helix-turn-helix protein</fullName>
    </submittedName>
</protein>
<proteinExistence type="predicted"/>
<accession>A0A561BSB4</accession>
<sequence length="386" mass="43243">MGFGRRLRKYREHREWSLAELARATHYSRGYLSNIENGRKTPTDDLARLCDEALRANGELIAAARGDVVSRLDRTPWQTAELVQRMQASDITPQTLEALQATIEELCCQYSYRDALDLRREAHGWLQHIGGLLRQPTGLRAHQELLVAGGWLALLAGCVEYDLGMRTAAESTRTAAQQLGAEAGHPEIQGWAYEMSAWFALTQGRYRNVVAAAQQGQAVARESSVHVQLIAQEAKARARLGEDGLETLLLSGRELLERLPYPDRPDNHFKVDPAKWDYYAMDVHRLAGDDDLAEQYASVVVNDNLAPDGTELSPMRIGESRVALAVVASRRGDLEQAVDLGLRGLRGPRQSRPSLRMVALELDEELRHRFTGEGRLRDFEEVLRSL</sequence>
<gene>
    <name evidence="2" type="ORF">FB561_2911</name>
</gene>
<reference evidence="2 3" key="1">
    <citation type="submission" date="2019-06" db="EMBL/GenBank/DDBJ databases">
        <title>Sequencing the genomes of 1000 actinobacteria strains.</title>
        <authorList>
            <person name="Klenk H.-P."/>
        </authorList>
    </citation>
    <scope>NUCLEOTIDE SEQUENCE [LARGE SCALE GENOMIC DNA]</scope>
    <source>
        <strain evidence="2 3">DSM 24683</strain>
    </source>
</reference>
<dbReference type="OrthoDB" id="3213425at2"/>
<feature type="domain" description="HTH cro/C1-type" evidence="1">
    <location>
        <begin position="7"/>
        <end position="61"/>
    </location>
</feature>
<keyword evidence="3" id="KW-1185">Reference proteome</keyword>
<evidence type="ECO:0000313" key="2">
    <source>
        <dbReference type="EMBL" id="TWD81788.1"/>
    </source>
</evidence>
<dbReference type="Gene3D" id="1.10.260.40">
    <property type="entry name" value="lambda repressor-like DNA-binding domains"/>
    <property type="match status" value="1"/>
</dbReference>
<dbReference type="SUPFAM" id="SSF47413">
    <property type="entry name" value="lambda repressor-like DNA-binding domains"/>
    <property type="match status" value="1"/>
</dbReference>
<evidence type="ECO:0000259" key="1">
    <source>
        <dbReference type="PROSITE" id="PS50943"/>
    </source>
</evidence>
<dbReference type="RefSeq" id="WP_145806920.1">
    <property type="nucleotide sequence ID" value="NZ_VIVK01000001.1"/>
</dbReference>